<accession>W1NXX2</accession>
<dbReference type="HOGENOM" id="CLU_2213508_0_0_1"/>
<keyword evidence="2" id="KW-1185">Reference proteome</keyword>
<organism evidence="1 2">
    <name type="scientific">Amborella trichopoda</name>
    <dbReference type="NCBI Taxonomy" id="13333"/>
    <lineage>
        <taxon>Eukaryota</taxon>
        <taxon>Viridiplantae</taxon>
        <taxon>Streptophyta</taxon>
        <taxon>Embryophyta</taxon>
        <taxon>Tracheophyta</taxon>
        <taxon>Spermatophyta</taxon>
        <taxon>Magnoliopsida</taxon>
        <taxon>Amborellales</taxon>
        <taxon>Amborellaceae</taxon>
        <taxon>Amborella</taxon>
    </lineage>
</organism>
<name>W1NXX2_AMBTC</name>
<dbReference type="Proteomes" id="UP000017836">
    <property type="component" value="Unassembled WGS sequence"/>
</dbReference>
<dbReference type="EMBL" id="KI394940">
    <property type="protein sequence ID" value="ERN00174.1"/>
    <property type="molecule type" value="Genomic_DNA"/>
</dbReference>
<sequence length="107" mass="12298">MLLPLGPQMAVFLAYRDFICNNQFGLKSGERIRIWKDLWIWESTLMSCFLRLISIAIRESTLMSCFLRLISIAIRESTLMSCFLRLISIASTKMLCFLSPQSLLQAA</sequence>
<dbReference type="Gramene" id="ERN00174">
    <property type="protein sequence ID" value="ERN00174"/>
    <property type="gene ID" value="AMTR_s00111p00070140"/>
</dbReference>
<reference evidence="1" key="1">
    <citation type="submission" date="2013-08" db="EMBL/GenBank/DDBJ databases">
        <authorList>
            <person name="Albert V.A."/>
            <person name="Barbazuk W.B."/>
            <person name="Chamala S."/>
            <person name="Chanderbali A.S."/>
            <person name="dePamphilis C.W."/>
            <person name="Der J.P."/>
            <person name="Estill J.C."/>
            <person name="Leebens-Mack J."/>
            <person name="Ma H."/>
            <person name="Palmer J.D."/>
            <person name="Rounsley S."/>
            <person name="Sankoff D."/>
            <person name="Schuster S.C."/>
            <person name="Soltis D.E."/>
            <person name="Soltis P.S."/>
            <person name="Wessler S.R."/>
            <person name="Wing R.A."/>
        </authorList>
    </citation>
    <scope>NUCLEOTIDE SEQUENCE</scope>
    <source>
        <tissue evidence="1">Leaf</tissue>
    </source>
</reference>
<gene>
    <name evidence="1" type="ORF">AMTR_s00111p00070140</name>
</gene>
<dbReference type="AlphaFoldDB" id="W1NXX2"/>
<evidence type="ECO:0000313" key="2">
    <source>
        <dbReference type="Proteomes" id="UP000017836"/>
    </source>
</evidence>
<proteinExistence type="predicted"/>
<protein>
    <submittedName>
        <fullName evidence="1">Uncharacterized protein</fullName>
    </submittedName>
</protein>
<evidence type="ECO:0000313" key="1">
    <source>
        <dbReference type="EMBL" id="ERN00174.1"/>
    </source>
</evidence>